<dbReference type="AlphaFoldDB" id="A0A0G4H269"/>
<evidence type="ECO:0000313" key="2">
    <source>
        <dbReference type="Proteomes" id="UP000041254"/>
    </source>
</evidence>
<keyword evidence="2" id="KW-1185">Reference proteome</keyword>
<evidence type="ECO:0000313" key="1">
    <source>
        <dbReference type="EMBL" id="CEM37717.1"/>
    </source>
</evidence>
<organism evidence="1 2">
    <name type="scientific">Vitrella brassicaformis (strain CCMP3155)</name>
    <dbReference type="NCBI Taxonomy" id="1169540"/>
    <lineage>
        <taxon>Eukaryota</taxon>
        <taxon>Sar</taxon>
        <taxon>Alveolata</taxon>
        <taxon>Colpodellida</taxon>
        <taxon>Vitrellaceae</taxon>
        <taxon>Vitrella</taxon>
    </lineage>
</organism>
<dbReference type="Proteomes" id="UP000041254">
    <property type="component" value="Unassembled WGS sequence"/>
</dbReference>
<dbReference type="EMBL" id="CDMY01000953">
    <property type="protein sequence ID" value="CEM37717.1"/>
    <property type="molecule type" value="Genomic_DNA"/>
</dbReference>
<proteinExistence type="predicted"/>
<protein>
    <submittedName>
        <fullName evidence="1">Uncharacterized protein</fullName>
    </submittedName>
</protein>
<sequence>MHQEEMIYRCWVGQCCRRRAASQQDTPSSPRRGGVKKRQIIDDLPNASTLLPLLPSPSWLATQQKGTQIHASLLLLMKDRSHLRRIITSSMTTPHSTRLTRHRHRQKQTRQSISCFGGCWHGGCEYGGWSDALPASTRRQTCL</sequence>
<reference evidence="1 2" key="1">
    <citation type="submission" date="2014-11" db="EMBL/GenBank/DDBJ databases">
        <authorList>
            <person name="Zhu J."/>
            <person name="Qi W."/>
            <person name="Song R."/>
        </authorList>
    </citation>
    <scope>NUCLEOTIDE SEQUENCE [LARGE SCALE GENOMIC DNA]</scope>
</reference>
<dbReference type="InParanoid" id="A0A0G4H269"/>
<accession>A0A0G4H269</accession>
<gene>
    <name evidence="1" type="ORF">Vbra_22885</name>
</gene>
<name>A0A0G4H269_VITBC</name>
<dbReference type="VEuPathDB" id="CryptoDB:Vbra_22885"/>